<dbReference type="Pfam" id="PF00393">
    <property type="entry name" value="6PGD"/>
    <property type="match status" value="1"/>
</dbReference>
<name>A0AAV3R007_LITER</name>
<dbReference type="InterPro" id="IPR006183">
    <property type="entry name" value="Pgluconate_DH"/>
</dbReference>
<keyword evidence="9" id="KW-1185">Reference proteome</keyword>
<dbReference type="GO" id="GO:0004616">
    <property type="term" value="F:phosphogluconate dehydrogenase (decarboxylating) activity"/>
    <property type="evidence" value="ECO:0007669"/>
    <property type="project" value="UniProtKB-EC"/>
</dbReference>
<dbReference type="Gene3D" id="1.10.1040.10">
    <property type="entry name" value="N-(1-d-carboxylethyl)-l-norvaline Dehydrogenase, domain 2"/>
    <property type="match status" value="1"/>
</dbReference>
<evidence type="ECO:0000256" key="6">
    <source>
        <dbReference type="ARBA" id="ARBA00023126"/>
    </source>
</evidence>
<reference evidence="8 9" key="1">
    <citation type="submission" date="2024-01" db="EMBL/GenBank/DDBJ databases">
        <title>The complete chloroplast genome sequence of Lithospermum erythrorhizon: insights into the phylogenetic relationship among Boraginaceae species and the maternal lineages of purple gromwells.</title>
        <authorList>
            <person name="Okada T."/>
            <person name="Watanabe K."/>
        </authorList>
    </citation>
    <scope>NUCLEOTIDE SEQUENCE [LARGE SCALE GENOMIC DNA]</scope>
</reference>
<protein>
    <recommendedName>
        <fullName evidence="3">phosphogluconate dehydrogenase (NADP(+)-dependent, decarboxylating)</fullName>
        <ecNumber evidence="3">1.1.1.44</ecNumber>
    </recommendedName>
</protein>
<evidence type="ECO:0000256" key="3">
    <source>
        <dbReference type="ARBA" id="ARBA00013011"/>
    </source>
</evidence>
<dbReference type="GO" id="GO:0006098">
    <property type="term" value="P:pentose-phosphate shunt"/>
    <property type="evidence" value="ECO:0007669"/>
    <property type="project" value="UniProtKB-KW"/>
</dbReference>
<evidence type="ECO:0000313" key="8">
    <source>
        <dbReference type="EMBL" id="GAA0169268.1"/>
    </source>
</evidence>
<dbReference type="EMBL" id="BAABME010006773">
    <property type="protein sequence ID" value="GAA0169268.1"/>
    <property type="molecule type" value="Genomic_DNA"/>
</dbReference>
<keyword evidence="4" id="KW-0560">Oxidoreductase</keyword>
<dbReference type="InterPro" id="IPR006114">
    <property type="entry name" value="6PGDH_C"/>
</dbReference>
<dbReference type="InterPro" id="IPR013328">
    <property type="entry name" value="6PGD_dom2"/>
</dbReference>
<organism evidence="8 9">
    <name type="scientific">Lithospermum erythrorhizon</name>
    <name type="common">Purple gromwell</name>
    <name type="synonym">Lithospermum officinale var. erythrorhizon</name>
    <dbReference type="NCBI Taxonomy" id="34254"/>
    <lineage>
        <taxon>Eukaryota</taxon>
        <taxon>Viridiplantae</taxon>
        <taxon>Streptophyta</taxon>
        <taxon>Embryophyta</taxon>
        <taxon>Tracheophyta</taxon>
        <taxon>Spermatophyta</taxon>
        <taxon>Magnoliopsida</taxon>
        <taxon>eudicotyledons</taxon>
        <taxon>Gunneridae</taxon>
        <taxon>Pentapetalae</taxon>
        <taxon>asterids</taxon>
        <taxon>lamiids</taxon>
        <taxon>Boraginales</taxon>
        <taxon>Boraginaceae</taxon>
        <taxon>Boraginoideae</taxon>
        <taxon>Lithospermeae</taxon>
        <taxon>Lithospermum</taxon>
    </lineage>
</organism>
<comment type="caution">
    <text evidence="8">The sequence shown here is derived from an EMBL/GenBank/DDBJ whole genome shotgun (WGS) entry which is preliminary data.</text>
</comment>
<evidence type="ECO:0000256" key="1">
    <source>
        <dbReference type="ARBA" id="ARBA00004874"/>
    </source>
</evidence>
<evidence type="ECO:0000313" key="9">
    <source>
        <dbReference type="Proteomes" id="UP001454036"/>
    </source>
</evidence>
<evidence type="ECO:0000256" key="4">
    <source>
        <dbReference type="ARBA" id="ARBA00023002"/>
    </source>
</evidence>
<gene>
    <name evidence="8" type="ORF">LIER_23792</name>
</gene>
<dbReference type="Proteomes" id="UP001454036">
    <property type="component" value="Unassembled WGS sequence"/>
</dbReference>
<proteinExistence type="inferred from homology"/>
<dbReference type="InterPro" id="IPR008927">
    <property type="entry name" value="6-PGluconate_DH-like_C_sf"/>
</dbReference>
<accession>A0AAV3R007</accession>
<feature type="domain" description="6-phosphogluconate dehydrogenase C-terminal" evidence="7">
    <location>
        <begin position="17"/>
        <end position="150"/>
    </location>
</feature>
<dbReference type="AlphaFoldDB" id="A0AAV3R007"/>
<keyword evidence="5" id="KW-0311">Gluconate utilization</keyword>
<dbReference type="SUPFAM" id="SSF48179">
    <property type="entry name" value="6-phosphogluconate dehydrogenase C-terminal domain-like"/>
    <property type="match status" value="1"/>
</dbReference>
<sequence>MCFRIGHLAISCLFDHFHILSYSEFLLWNRGELESFLVEITADIFKVRDDKGSGELVDMVLDKTGMKGTGKWTVQQAAELAIVAPTIAASLDSRFLSGLKDEREAASRIFSGEGLKEEINGAVGLVDKKRLIDDDNYLRLNCKLIFLFKTK</sequence>
<evidence type="ECO:0000259" key="7">
    <source>
        <dbReference type="SMART" id="SM01350"/>
    </source>
</evidence>
<dbReference type="SMART" id="SM01350">
    <property type="entry name" value="6PGD"/>
    <property type="match status" value="1"/>
</dbReference>
<dbReference type="GO" id="GO:0019521">
    <property type="term" value="P:D-gluconate metabolic process"/>
    <property type="evidence" value="ECO:0007669"/>
    <property type="project" value="UniProtKB-KW"/>
</dbReference>
<dbReference type="PANTHER" id="PTHR11811">
    <property type="entry name" value="6-PHOSPHOGLUCONATE DEHYDROGENASE"/>
    <property type="match status" value="1"/>
</dbReference>
<comment type="pathway">
    <text evidence="1">Carbohydrate degradation; pentose phosphate pathway; D-ribulose 5-phosphate from D-glucose 6-phosphate (oxidative stage): step 3/3.</text>
</comment>
<evidence type="ECO:0000256" key="2">
    <source>
        <dbReference type="ARBA" id="ARBA00008419"/>
    </source>
</evidence>
<evidence type="ECO:0000256" key="5">
    <source>
        <dbReference type="ARBA" id="ARBA00023064"/>
    </source>
</evidence>
<comment type="similarity">
    <text evidence="2">Belongs to the 6-phosphogluconate dehydrogenase family.</text>
</comment>
<dbReference type="EC" id="1.1.1.44" evidence="3"/>
<keyword evidence="6" id="KW-0570">Pentose shunt</keyword>